<dbReference type="EMBL" id="GBXM01035539">
    <property type="protein sequence ID" value="JAH73038.1"/>
    <property type="molecule type" value="Transcribed_RNA"/>
</dbReference>
<organism evidence="1">
    <name type="scientific">Anguilla anguilla</name>
    <name type="common">European freshwater eel</name>
    <name type="synonym">Muraena anguilla</name>
    <dbReference type="NCBI Taxonomy" id="7936"/>
    <lineage>
        <taxon>Eukaryota</taxon>
        <taxon>Metazoa</taxon>
        <taxon>Chordata</taxon>
        <taxon>Craniata</taxon>
        <taxon>Vertebrata</taxon>
        <taxon>Euteleostomi</taxon>
        <taxon>Actinopterygii</taxon>
        <taxon>Neopterygii</taxon>
        <taxon>Teleostei</taxon>
        <taxon>Anguilliformes</taxon>
        <taxon>Anguillidae</taxon>
        <taxon>Anguilla</taxon>
    </lineage>
</organism>
<reference evidence="1" key="2">
    <citation type="journal article" date="2015" name="Fish Shellfish Immunol.">
        <title>Early steps in the European eel (Anguilla anguilla)-Vibrio vulnificus interaction in the gills: Role of the RtxA13 toxin.</title>
        <authorList>
            <person name="Callol A."/>
            <person name="Pajuelo D."/>
            <person name="Ebbesson L."/>
            <person name="Teles M."/>
            <person name="MacKenzie S."/>
            <person name="Amaro C."/>
        </authorList>
    </citation>
    <scope>NUCLEOTIDE SEQUENCE</scope>
</reference>
<accession>A0A0E9V710</accession>
<evidence type="ECO:0000313" key="1">
    <source>
        <dbReference type="EMBL" id="JAH73038.1"/>
    </source>
</evidence>
<dbReference type="AlphaFoldDB" id="A0A0E9V710"/>
<proteinExistence type="predicted"/>
<sequence length="35" mass="4146">MPVWLIAVCLVLELLVILRRFSINGHAHFQHLRLH</sequence>
<reference evidence="1" key="1">
    <citation type="submission" date="2014-11" db="EMBL/GenBank/DDBJ databases">
        <authorList>
            <person name="Amaro Gonzalez C."/>
        </authorList>
    </citation>
    <scope>NUCLEOTIDE SEQUENCE</scope>
</reference>
<name>A0A0E9V710_ANGAN</name>
<protein>
    <submittedName>
        <fullName evidence="1">Uncharacterized protein</fullName>
    </submittedName>
</protein>